<evidence type="ECO:0000313" key="3">
    <source>
        <dbReference type="EMBL" id="SEK37507.1"/>
    </source>
</evidence>
<dbReference type="InterPro" id="IPR036680">
    <property type="entry name" value="SPOR-like_sf"/>
</dbReference>
<dbReference type="STRING" id="1855283.SAMN05216382_0284"/>
<dbReference type="EMBL" id="FNZZ01000001">
    <property type="protein sequence ID" value="SEK37507.1"/>
    <property type="molecule type" value="Genomic_DNA"/>
</dbReference>
<dbReference type="Pfam" id="PF05036">
    <property type="entry name" value="SPOR"/>
    <property type="match status" value="1"/>
</dbReference>
<organism evidence="3 4">
    <name type="scientific">Sphingomonas palmae</name>
    <dbReference type="NCBI Taxonomy" id="1855283"/>
    <lineage>
        <taxon>Bacteria</taxon>
        <taxon>Pseudomonadati</taxon>
        <taxon>Pseudomonadota</taxon>
        <taxon>Alphaproteobacteria</taxon>
        <taxon>Sphingomonadales</taxon>
        <taxon>Sphingomonadaceae</taxon>
        <taxon>Sphingomonas</taxon>
    </lineage>
</organism>
<gene>
    <name evidence="3" type="ORF">SAMN05216382_0284</name>
</gene>
<accession>A0A1H7GIY7</accession>
<dbReference type="InterPro" id="IPR007730">
    <property type="entry name" value="SPOR-like_dom"/>
</dbReference>
<feature type="region of interest" description="Disordered" evidence="1">
    <location>
        <begin position="172"/>
        <end position="203"/>
    </location>
</feature>
<keyword evidence="4" id="KW-1185">Reference proteome</keyword>
<protein>
    <submittedName>
        <fullName evidence="3">Rare lipoprotein A</fullName>
    </submittedName>
</protein>
<dbReference type="GO" id="GO:0042834">
    <property type="term" value="F:peptidoglycan binding"/>
    <property type="evidence" value="ECO:0007669"/>
    <property type="project" value="InterPro"/>
</dbReference>
<proteinExistence type="predicted"/>
<dbReference type="Gene3D" id="3.30.70.1070">
    <property type="entry name" value="Sporulation related repeat"/>
    <property type="match status" value="1"/>
</dbReference>
<dbReference type="SUPFAM" id="SSF110997">
    <property type="entry name" value="Sporulation related repeat"/>
    <property type="match status" value="1"/>
</dbReference>
<dbReference type="InterPro" id="IPR036908">
    <property type="entry name" value="RlpA-like_sf"/>
</dbReference>
<evidence type="ECO:0000313" key="4">
    <source>
        <dbReference type="Proteomes" id="UP000199214"/>
    </source>
</evidence>
<dbReference type="CDD" id="cd22268">
    <property type="entry name" value="DPBB_RlpA-like"/>
    <property type="match status" value="1"/>
</dbReference>
<sequence>MRSHANLLLLAPLLIAAQQPDASVTGPRGTAGNGEAGAFDRVQRAATQPGSGFTAAHAQLPLGSVAEITDLATGHIILVQVTARPAAMNGAEITLSTAAAHALGLSGERGLVRVRSIQPSASDLAALRAGGSAAPRLSAPDALLRALRREVAAPTQASPPVTATVAAKSAKPLVAPPTSAPAKRPITSAATKPAQATPAKPRASGPLVQVAALRDEARARAVARSLGGYVEQASGFWRVRLGPFADRAAAQRARDAAISRGYGGASIIQAP</sequence>
<keyword evidence="3" id="KW-0449">Lipoprotein</keyword>
<reference evidence="4" key="1">
    <citation type="submission" date="2016-10" db="EMBL/GenBank/DDBJ databases">
        <authorList>
            <person name="Varghese N."/>
            <person name="Submissions S."/>
        </authorList>
    </citation>
    <scope>NUCLEOTIDE SEQUENCE [LARGE SCALE GENOMIC DNA]</scope>
    <source>
        <strain evidence="4">JS21-1</strain>
    </source>
</reference>
<dbReference type="PANTHER" id="PTHR34183">
    <property type="entry name" value="ENDOLYTIC PEPTIDOGLYCAN TRANSGLYCOSYLASE RLPA"/>
    <property type="match status" value="1"/>
</dbReference>
<feature type="domain" description="SPOR" evidence="2">
    <location>
        <begin position="207"/>
        <end position="268"/>
    </location>
</feature>
<name>A0A1H7GIY7_9SPHN</name>
<dbReference type="OrthoDB" id="9779128at2"/>
<dbReference type="AlphaFoldDB" id="A0A1H7GIY7"/>
<dbReference type="Proteomes" id="UP000199214">
    <property type="component" value="Unassembled WGS sequence"/>
</dbReference>
<dbReference type="PANTHER" id="PTHR34183:SF8">
    <property type="entry name" value="ENDOLYTIC PEPTIDOGLYCAN TRANSGLYCOSYLASE RLPA-RELATED"/>
    <property type="match status" value="1"/>
</dbReference>
<dbReference type="RefSeq" id="WP_093002591.1">
    <property type="nucleotide sequence ID" value="NZ_FNZZ01000001.1"/>
</dbReference>
<evidence type="ECO:0000259" key="2">
    <source>
        <dbReference type="Pfam" id="PF05036"/>
    </source>
</evidence>
<dbReference type="Gene3D" id="2.40.40.10">
    <property type="entry name" value="RlpA-like domain"/>
    <property type="match status" value="1"/>
</dbReference>
<feature type="compositionally biased region" description="Low complexity" evidence="1">
    <location>
        <begin position="189"/>
        <end position="203"/>
    </location>
</feature>
<evidence type="ECO:0000256" key="1">
    <source>
        <dbReference type="SAM" id="MobiDB-lite"/>
    </source>
</evidence>